<gene>
    <name evidence="1" type="ORF">DDE20_17780</name>
</gene>
<keyword evidence="2" id="KW-1185">Reference proteome</keyword>
<evidence type="ECO:0000313" key="1">
    <source>
        <dbReference type="EMBL" id="PVH27374.1"/>
    </source>
</evidence>
<evidence type="ECO:0000313" key="2">
    <source>
        <dbReference type="Proteomes" id="UP000245911"/>
    </source>
</evidence>
<keyword evidence="1" id="KW-0547">Nucleotide-binding</keyword>
<dbReference type="RefSeq" id="WP_116559875.1">
    <property type="nucleotide sequence ID" value="NZ_QDKM01000014.1"/>
</dbReference>
<proteinExistence type="predicted"/>
<dbReference type="Gene3D" id="3.30.565.10">
    <property type="entry name" value="Histidine kinase-like ATPase, C-terminal domain"/>
    <property type="match status" value="1"/>
</dbReference>
<sequence>MIPGDKSKASANPTKAFFVRMITRDITLEDCIFDLIDNSIDGAWELAGGRPMSLADDTDLSAYKISIEIKPDRFSIHDNCGGISLDDAANYAFTFGRKDDAETENFSIGVYGIGMKRAVFKIGSKIGIKSTFTDNGGLMSFRVPVDVNAWLAAGDGNWDFDIEGADNLAAPGVQIDVTDLNEAAAQSFESPRFIQDLRRAIARDYALHLHRGLTIEVEGKSINGWAIELRQGGEFSPMRASFEENIEGEKVYVEVLAGMEAIPPEDSDPDGDWDEDQNRSGWYVVCNGRIVLAADKTTLTGWGTESWPIWHPQYTGFMGLIIFSSRRADLLPLTTTKRSVDATSQLYRRYRPNMREPSKAWIAYTNARRQRERDEVVGQEQEAKSVPIYEVAAQPAVVLPQVATKKRVPEANVLYSVPKPRLLKLATAMGNIRMPYKEVGLQSFEYAYADLVGED</sequence>
<comment type="caution">
    <text evidence="1">The sequence shown here is derived from an EMBL/GenBank/DDBJ whole genome shotgun (WGS) entry which is preliminary data.</text>
</comment>
<dbReference type="SUPFAM" id="SSF55874">
    <property type="entry name" value="ATPase domain of HSP90 chaperone/DNA topoisomerase II/histidine kinase"/>
    <property type="match status" value="1"/>
</dbReference>
<keyword evidence="1" id="KW-0067">ATP-binding</keyword>
<dbReference type="EMBL" id="QDKM01000014">
    <property type="protein sequence ID" value="PVH27374.1"/>
    <property type="molecule type" value="Genomic_DNA"/>
</dbReference>
<dbReference type="OrthoDB" id="9813438at2"/>
<dbReference type="AlphaFoldDB" id="A0A2T8HPK5"/>
<name>A0A2T8HPK5_9RHOB</name>
<protein>
    <submittedName>
        <fullName evidence="1">ATP-binding protein</fullName>
    </submittedName>
</protein>
<reference evidence="1 2" key="1">
    <citation type="submission" date="2018-04" db="EMBL/GenBank/DDBJ databases">
        <title>Pararhodobacter oceanense sp. nov., isolated from marine intertidal sediment.</title>
        <authorList>
            <person name="Wang X.-L."/>
            <person name="Du Z.-J."/>
        </authorList>
    </citation>
    <scope>NUCLEOTIDE SEQUENCE [LARGE SCALE GENOMIC DNA]</scope>
    <source>
        <strain evidence="1 2">AM505</strain>
    </source>
</reference>
<dbReference type="GO" id="GO:0005524">
    <property type="term" value="F:ATP binding"/>
    <property type="evidence" value="ECO:0007669"/>
    <property type="project" value="UniProtKB-KW"/>
</dbReference>
<dbReference type="Pfam" id="PF13589">
    <property type="entry name" value="HATPase_c_3"/>
    <property type="match status" value="1"/>
</dbReference>
<dbReference type="InterPro" id="IPR036890">
    <property type="entry name" value="HATPase_C_sf"/>
</dbReference>
<accession>A0A2T8HPK5</accession>
<dbReference type="Proteomes" id="UP000245911">
    <property type="component" value="Unassembled WGS sequence"/>
</dbReference>
<organism evidence="1 2">
    <name type="scientific">Pararhodobacter oceanensis</name>
    <dbReference type="NCBI Taxonomy" id="2172121"/>
    <lineage>
        <taxon>Bacteria</taxon>
        <taxon>Pseudomonadati</taxon>
        <taxon>Pseudomonadota</taxon>
        <taxon>Alphaproteobacteria</taxon>
        <taxon>Rhodobacterales</taxon>
        <taxon>Paracoccaceae</taxon>
        <taxon>Pararhodobacter</taxon>
    </lineage>
</organism>